<proteinExistence type="inferred from homology"/>
<feature type="binding site" evidence="11">
    <location>
        <begin position="563"/>
        <end position="571"/>
    </location>
    <ligand>
        <name>ATP</name>
        <dbReference type="ChEBI" id="CHEBI:30616"/>
    </ligand>
</feature>
<keyword evidence="2" id="KW-0723">Serine/threonine-protein kinase</keyword>
<evidence type="ECO:0000256" key="13">
    <source>
        <dbReference type="SAM" id="MobiDB-lite"/>
    </source>
</evidence>
<evidence type="ECO:0000313" key="18">
    <source>
        <dbReference type="Proteomes" id="UP000001744"/>
    </source>
</evidence>
<keyword evidence="3" id="KW-0808">Transferase</keyword>
<dbReference type="SUPFAM" id="SSF52954">
    <property type="entry name" value="Class II aaRS ABD-related"/>
    <property type="match status" value="1"/>
</dbReference>
<feature type="domain" description="Protein kinase" evidence="14">
    <location>
        <begin position="237"/>
        <end position="512"/>
    </location>
</feature>
<evidence type="ECO:0000256" key="5">
    <source>
        <dbReference type="ARBA" id="ARBA00022777"/>
    </source>
</evidence>
<evidence type="ECO:0000256" key="12">
    <source>
        <dbReference type="PROSITE-ProRule" id="PRU10141"/>
    </source>
</evidence>
<dbReference type="Pfam" id="PF12745">
    <property type="entry name" value="HGTP_anticodon2"/>
    <property type="match status" value="1"/>
</dbReference>
<feature type="region of interest" description="Disordered" evidence="13">
    <location>
        <begin position="671"/>
        <end position="711"/>
    </location>
</feature>
<evidence type="ECO:0000256" key="4">
    <source>
        <dbReference type="ARBA" id="ARBA00022741"/>
    </source>
</evidence>
<gene>
    <name evidence="17" type="primary">gcn2</name>
    <name evidence="16" type="ORF">SJAG_00169</name>
</gene>
<dbReference type="Pfam" id="PF00069">
    <property type="entry name" value="Pkinase"/>
    <property type="match status" value="3"/>
</dbReference>
<dbReference type="Gene3D" id="3.30.930.10">
    <property type="entry name" value="Bira Bifunctional Protein, Domain 2"/>
    <property type="match status" value="1"/>
</dbReference>
<evidence type="ECO:0000256" key="9">
    <source>
        <dbReference type="ARBA" id="ARBA00048679"/>
    </source>
</evidence>
<accession>B6JXM9</accession>
<comment type="similarity">
    <text evidence="7">Belongs to the protein kinase superfamily. Ser/Thr protein kinase family. GCN2 subfamily.</text>
</comment>
<dbReference type="GeneID" id="7049734"/>
<keyword evidence="4 11" id="KW-0547">Nucleotide-binding</keyword>
<dbReference type="InterPro" id="IPR008271">
    <property type="entry name" value="Ser/Thr_kinase_AS"/>
</dbReference>
<dbReference type="SMART" id="SM00220">
    <property type="entry name" value="S_TKc"/>
    <property type="match status" value="2"/>
</dbReference>
<dbReference type="GO" id="GO:0005829">
    <property type="term" value="C:cytosol"/>
    <property type="evidence" value="ECO:0000318"/>
    <property type="project" value="GO_Central"/>
</dbReference>
<dbReference type="GO" id="GO:1904262">
    <property type="term" value="P:negative regulation of TORC1 signaling"/>
    <property type="evidence" value="ECO:0007669"/>
    <property type="project" value="EnsemblFungi"/>
</dbReference>
<evidence type="ECO:0000256" key="10">
    <source>
        <dbReference type="PIRSR" id="PIRSR000660-1"/>
    </source>
</evidence>
<dbReference type="InterPro" id="IPR017441">
    <property type="entry name" value="Protein_kinase_ATP_BS"/>
</dbReference>
<dbReference type="GO" id="GO:0034198">
    <property type="term" value="P:cellular response to amino acid starvation"/>
    <property type="evidence" value="ECO:0000318"/>
    <property type="project" value="GO_Central"/>
</dbReference>
<dbReference type="VEuPathDB" id="FungiDB:SJAG_00169"/>
<dbReference type="OrthoDB" id="341578at2759"/>
<dbReference type="InterPro" id="IPR041715">
    <property type="entry name" value="HisRS-like_core"/>
</dbReference>
<comment type="catalytic activity">
    <reaction evidence="8">
        <text>L-threonyl-[protein] + ATP = O-phospho-L-threonyl-[protein] + ADP + H(+)</text>
        <dbReference type="Rhea" id="RHEA:46608"/>
        <dbReference type="Rhea" id="RHEA-COMP:11060"/>
        <dbReference type="Rhea" id="RHEA-COMP:11605"/>
        <dbReference type="ChEBI" id="CHEBI:15378"/>
        <dbReference type="ChEBI" id="CHEBI:30013"/>
        <dbReference type="ChEBI" id="CHEBI:30616"/>
        <dbReference type="ChEBI" id="CHEBI:61977"/>
        <dbReference type="ChEBI" id="CHEBI:456216"/>
        <dbReference type="EC" id="2.7.11.1"/>
    </reaction>
</comment>
<dbReference type="PANTHER" id="PTHR11042:SF136">
    <property type="entry name" value="EIF-2-ALPHA KINASE GCN2"/>
    <property type="match status" value="1"/>
</dbReference>
<dbReference type="GO" id="GO:0010508">
    <property type="term" value="P:positive regulation of autophagy"/>
    <property type="evidence" value="ECO:0007669"/>
    <property type="project" value="EnsemblFungi"/>
</dbReference>
<name>B6JXM9_SCHJY</name>
<dbReference type="InterPro" id="IPR036621">
    <property type="entry name" value="Anticodon-bd_dom_sf"/>
</dbReference>
<dbReference type="PROSITE" id="PS50011">
    <property type="entry name" value="PROTEIN_KINASE_DOM"/>
    <property type="match status" value="2"/>
</dbReference>
<dbReference type="InterPro" id="IPR006575">
    <property type="entry name" value="RWD_dom"/>
</dbReference>
<evidence type="ECO:0000313" key="16">
    <source>
        <dbReference type="EMBL" id="EEB05173.1"/>
    </source>
</evidence>
<evidence type="ECO:0000256" key="1">
    <source>
        <dbReference type="ARBA" id="ARBA00012513"/>
    </source>
</evidence>
<evidence type="ECO:0000259" key="14">
    <source>
        <dbReference type="PROSITE" id="PS50011"/>
    </source>
</evidence>
<dbReference type="Pfam" id="PF13393">
    <property type="entry name" value="tRNA-synt_His"/>
    <property type="match status" value="1"/>
</dbReference>
<keyword evidence="5 16" id="KW-0418">Kinase</keyword>
<sequence length="1575" mass="180581">MDTSQRQLFCEESQKNELEALEAIFMDDLEKVNVNNAWNVSNQNTYVIHLCSRSNSAKNIAKIDFEFELGRSYPYNKPVIRLKNGKNVLNSQVRFLLSQLDRKSRELVGQEMIFELASMVQDYLNDWQSELSSQFASLEEERAVKLKEDREKASQDQAMLRKKEEDERQHEQMLLNDRIHDELQRRSYERGPVNTPRNKKTNGTQTAKLKRLPHTIDLECEVSVKDTQDAMVTFSQIRPVFTIAETPLSTLTAVKPVVHDTDVENQLFALRTVLITNEYWSTETGKKSLQTLEKELQSLCGVRHELLASIYENQLERIPSAGWRLYVLQEYAPRLTLHSLLQTVLSLDVDTVRSYASNILEGLNELHRLGMAHKDLHAGNVLLVQSGQRTYARLSDFSYMRTLRDMNSSSSFTDESVGMKTNFPTGLFPPEVSDASFALASRKTDIWCFGLVVIQMLCGLHVFEKFNTAKLILNRVLPCLHKPFQDLLSQCLMHEMKKRPTASELLSSHAIRLGTALITSKDRQIPPKGMNLAQLSLQENIADALYKRGISRYESDFEEIEFLGKGGFGEVVKVKNRIDGRFYAIKKLPLNNSASGNNKILKEVMTLSRLHHEHVVRYYTAWVETETHETLTEMLSSEEDSLFSSANVNSDLLQSTSYAKNGLSSLDIHFDEESSSSSEDEDDVVFEGDGTASSTSSSFTNDYISTQDTSQSEEQSLNVTLYIQMEYCEKLSLQDIIRDKLPAEEIWRLFRQILEALTYINSRGMMHRDLKPGNVFLDENRNVKLGDFGLATENEGFQDPALVKWKNKTIEDGEMTAGVGTALYVAPELLNKSTSTHYDAKVDMYSLGIILFEMCCTFSTAMERIRMIEDIRLPSIRFPSSFPYSKTSNESRVITWLLQHDPKKRPSSQELSESDLVPAKVEDEYIREGLRVLSNPHTPYYSRLLKVLFNQSIDKHIDYTYDFYTNKESGMTTRAFDRMLDPSLVGFYRDRAVQVFKRHGAKERKQTVLFPKTNLYTQSQPLVKLLDSNGTLLQLPYDNVLPYAREVARSTSEELKTYLDSHVYRELPAGGRPFSVHELSFDIASYSDHLEWYDAEVMKVIDELMSEFPSLQKGCIRINHADIFNAIMEYLKVDREKRARVSTIISQVSQNASITRIRNQLRSEFLVPSTTLDELLLFDYCLEFEEGVSRLLGIFDSSLKEKVMPAINNLRQIMSFAKELQLSFPVYFAPLCVYNLNFYTGGVMFQAINTIDHSDVVIAGGRYDALVRQYDPPLLRTARRKHAVGITVALEKLVHSMTRYVHSSLKKSMRGKKFSTSTIPLNNWIPRRLDVIVASIGKDSLTEKCAVLRILWALNIKADVLHKGATSLEEVVTRFRNDGINWVLVVRQKNTAMQNSIKVRNISKGEDYEIRTEEIGLWMLSEINERKRLKNTKQTTELSRTSSQEAFSQMEGQDLNLDVQLVSLKDVNDRKYKWKHKMNAMNKVYDLVKNAISDCSTDAVALAVDCSTEVMHNLRSTTLQNEESWKRFIDSSPASQRQYLEQLHQKLLAFKEEGKQRVWVASFRTNELCLYELNE</sequence>
<dbReference type="STRING" id="402676.B6JXM9"/>
<dbReference type="JaponicusDB" id="SJAG_00169">
    <property type="gene designation" value="gcn2"/>
</dbReference>
<dbReference type="InterPro" id="IPR011009">
    <property type="entry name" value="Kinase-like_dom_sf"/>
</dbReference>
<keyword evidence="6 11" id="KW-0067">ATP-binding</keyword>
<feature type="active site" description="Proton acceptor" evidence="10">
    <location>
        <position position="769"/>
    </location>
</feature>
<dbReference type="SUPFAM" id="SSF55681">
    <property type="entry name" value="Class II aaRS and biotin synthetases"/>
    <property type="match status" value="1"/>
</dbReference>
<feature type="domain" description="RWD" evidence="15">
    <location>
        <begin position="16"/>
        <end position="127"/>
    </location>
</feature>
<evidence type="ECO:0000256" key="8">
    <source>
        <dbReference type="ARBA" id="ARBA00047899"/>
    </source>
</evidence>
<dbReference type="GO" id="GO:0031571">
    <property type="term" value="P:mitotic G1 DNA damage checkpoint signaling"/>
    <property type="evidence" value="ECO:0007669"/>
    <property type="project" value="EnsemblFungi"/>
</dbReference>
<dbReference type="GO" id="GO:0004694">
    <property type="term" value="F:eukaryotic translation initiation factor 2alpha kinase activity"/>
    <property type="evidence" value="ECO:0000318"/>
    <property type="project" value="GO_Central"/>
</dbReference>
<feature type="region of interest" description="Disordered" evidence="13">
    <location>
        <begin position="147"/>
        <end position="168"/>
    </location>
</feature>
<dbReference type="Pfam" id="PF05773">
    <property type="entry name" value="RWD"/>
    <property type="match status" value="1"/>
</dbReference>
<dbReference type="InterPro" id="IPR024435">
    <property type="entry name" value="HisRS-related_dom"/>
</dbReference>
<dbReference type="InterPro" id="IPR050339">
    <property type="entry name" value="CC_SR_Kinase"/>
</dbReference>
<dbReference type="InterPro" id="IPR000719">
    <property type="entry name" value="Prot_kinase_dom"/>
</dbReference>
<dbReference type="GO" id="GO:0005737">
    <property type="term" value="C:cytoplasm"/>
    <property type="evidence" value="ECO:0000318"/>
    <property type="project" value="GO_Central"/>
</dbReference>
<dbReference type="EC" id="2.7.11.1" evidence="1"/>
<dbReference type="InterPro" id="IPR045864">
    <property type="entry name" value="aa-tRNA-synth_II/BPL/LPL"/>
</dbReference>
<dbReference type="RefSeq" id="XP_002171466.1">
    <property type="nucleotide sequence ID" value="XM_002171430.2"/>
</dbReference>
<dbReference type="InterPro" id="IPR016135">
    <property type="entry name" value="UBQ-conjugating_enzyme/RWD"/>
</dbReference>
<evidence type="ECO:0000313" key="17">
    <source>
        <dbReference type="JaponicusDB" id="SJAG_00169"/>
    </source>
</evidence>
<dbReference type="PIRSF" id="PIRSF000660">
    <property type="entry name" value="Ser/Thr_PK_GCN2"/>
    <property type="match status" value="1"/>
</dbReference>
<feature type="binding site" evidence="12">
    <location>
        <position position="587"/>
    </location>
    <ligand>
        <name>ATP</name>
        <dbReference type="ChEBI" id="CHEBI:30616"/>
    </ligand>
</feature>
<evidence type="ECO:0000256" key="2">
    <source>
        <dbReference type="ARBA" id="ARBA00022527"/>
    </source>
</evidence>
<dbReference type="SUPFAM" id="SSF54495">
    <property type="entry name" value="UBC-like"/>
    <property type="match status" value="1"/>
</dbReference>
<feature type="domain" description="Protein kinase" evidence="14">
    <location>
        <begin position="557"/>
        <end position="926"/>
    </location>
</feature>
<dbReference type="FunFam" id="3.30.200.20:FF:000379">
    <property type="entry name" value="eIF-2-alpha kinase GCN2"/>
    <property type="match status" value="1"/>
</dbReference>
<dbReference type="GO" id="GO:0032057">
    <property type="term" value="P:negative regulation of translational initiation in response to stress"/>
    <property type="evidence" value="ECO:0000318"/>
    <property type="project" value="GO_Central"/>
</dbReference>
<dbReference type="Gene3D" id="3.10.110.10">
    <property type="entry name" value="Ubiquitin Conjugating Enzyme"/>
    <property type="match status" value="1"/>
</dbReference>
<evidence type="ECO:0000256" key="11">
    <source>
        <dbReference type="PIRSR" id="PIRSR000660-2"/>
    </source>
</evidence>
<reference evidence="16 18" key="1">
    <citation type="journal article" date="2011" name="Science">
        <title>Comparative functional genomics of the fission yeasts.</title>
        <authorList>
            <person name="Rhind N."/>
            <person name="Chen Z."/>
            <person name="Yassour M."/>
            <person name="Thompson D.A."/>
            <person name="Haas B.J."/>
            <person name="Habib N."/>
            <person name="Wapinski I."/>
            <person name="Roy S."/>
            <person name="Lin M.F."/>
            <person name="Heiman D.I."/>
            <person name="Young S.K."/>
            <person name="Furuya K."/>
            <person name="Guo Y."/>
            <person name="Pidoux A."/>
            <person name="Chen H.M."/>
            <person name="Robbertse B."/>
            <person name="Goldberg J.M."/>
            <person name="Aoki K."/>
            <person name="Bayne E.H."/>
            <person name="Berlin A.M."/>
            <person name="Desjardins C.A."/>
            <person name="Dobbs E."/>
            <person name="Dukaj L."/>
            <person name="Fan L."/>
            <person name="FitzGerald M.G."/>
            <person name="French C."/>
            <person name="Gujja S."/>
            <person name="Hansen K."/>
            <person name="Keifenheim D."/>
            <person name="Levin J.Z."/>
            <person name="Mosher R.A."/>
            <person name="Mueller C.A."/>
            <person name="Pfiffner J."/>
            <person name="Priest M."/>
            <person name="Russ C."/>
            <person name="Smialowska A."/>
            <person name="Swoboda P."/>
            <person name="Sykes S.M."/>
            <person name="Vaughn M."/>
            <person name="Vengrova S."/>
            <person name="Yoder R."/>
            <person name="Zeng Q."/>
            <person name="Allshire R."/>
            <person name="Baulcombe D."/>
            <person name="Birren B.W."/>
            <person name="Brown W."/>
            <person name="Ekwall K."/>
            <person name="Kellis M."/>
            <person name="Leatherwood J."/>
            <person name="Levin H."/>
            <person name="Margalit H."/>
            <person name="Martienssen R."/>
            <person name="Nieduszynski C.A."/>
            <person name="Spatafora J.W."/>
            <person name="Friedman N."/>
            <person name="Dalgaard J.Z."/>
            <person name="Baumann P."/>
            <person name="Niki H."/>
            <person name="Regev A."/>
            <person name="Nusbaum C."/>
        </authorList>
    </citation>
    <scope>NUCLEOTIDE SEQUENCE [LARGE SCALE GENOMIC DNA]</scope>
    <source>
        <strain evidence="18">yFS275 / FY16936</strain>
    </source>
</reference>
<protein>
    <recommendedName>
        <fullName evidence="1">non-specific serine/threonine protein kinase</fullName>
        <ecNumber evidence="1">2.7.11.1</ecNumber>
    </recommendedName>
</protein>
<dbReference type="CDD" id="cd14046">
    <property type="entry name" value="STKc_EIF2AK4_GCN2_rpt2"/>
    <property type="match status" value="1"/>
</dbReference>
<evidence type="ECO:0000256" key="7">
    <source>
        <dbReference type="ARBA" id="ARBA00037982"/>
    </source>
</evidence>
<dbReference type="HOGENOM" id="CLU_001222_2_0_1"/>
<dbReference type="OMA" id="FEDIAWD"/>
<dbReference type="GO" id="GO:0005634">
    <property type="term" value="C:nucleus"/>
    <property type="evidence" value="ECO:0000318"/>
    <property type="project" value="GO_Central"/>
</dbReference>
<evidence type="ECO:0000256" key="6">
    <source>
        <dbReference type="ARBA" id="ARBA00022840"/>
    </source>
</evidence>
<dbReference type="InterPro" id="IPR016255">
    <property type="entry name" value="Gcn2"/>
</dbReference>
<dbReference type="SUPFAM" id="SSF56112">
    <property type="entry name" value="Protein kinase-like (PK-like)"/>
    <property type="match status" value="2"/>
</dbReference>
<dbReference type="GO" id="GO:0005524">
    <property type="term" value="F:ATP binding"/>
    <property type="evidence" value="ECO:0007669"/>
    <property type="project" value="UniProtKB-UniRule"/>
</dbReference>
<dbReference type="GO" id="GO:0070314">
    <property type="term" value="P:G1 to G0 transition"/>
    <property type="evidence" value="ECO:0007669"/>
    <property type="project" value="EnsemblFungi"/>
</dbReference>
<feature type="compositionally biased region" description="Polar residues" evidence="13">
    <location>
        <begin position="691"/>
        <end position="704"/>
    </location>
</feature>
<dbReference type="FunFam" id="3.10.110.10:FF:000050">
    <property type="entry name" value="eIF-2-alpha kinase GCN2"/>
    <property type="match status" value="1"/>
</dbReference>
<dbReference type="Gene3D" id="3.30.200.20">
    <property type="entry name" value="Phosphorylase Kinase, domain 1"/>
    <property type="match status" value="1"/>
</dbReference>
<dbReference type="Proteomes" id="UP000001744">
    <property type="component" value="Unassembled WGS sequence"/>
</dbReference>
<dbReference type="Gene3D" id="3.40.50.800">
    <property type="entry name" value="Anticodon-binding domain"/>
    <property type="match status" value="1"/>
</dbReference>
<comment type="catalytic activity">
    <reaction evidence="9">
        <text>L-seryl-[protein] + ATP = O-phospho-L-seryl-[protein] + ADP + H(+)</text>
        <dbReference type="Rhea" id="RHEA:17989"/>
        <dbReference type="Rhea" id="RHEA-COMP:9863"/>
        <dbReference type="Rhea" id="RHEA-COMP:11604"/>
        <dbReference type="ChEBI" id="CHEBI:15378"/>
        <dbReference type="ChEBI" id="CHEBI:29999"/>
        <dbReference type="ChEBI" id="CHEBI:30616"/>
        <dbReference type="ChEBI" id="CHEBI:83421"/>
        <dbReference type="ChEBI" id="CHEBI:456216"/>
        <dbReference type="EC" id="2.7.11.1"/>
    </reaction>
</comment>
<dbReference type="CDD" id="cd14012">
    <property type="entry name" value="PK_eIF2AK_GCN2_rpt1"/>
    <property type="match status" value="1"/>
</dbReference>
<dbReference type="GO" id="GO:1990625">
    <property type="term" value="P:negative regulation of cytoplasmic translational initiation in response to stress"/>
    <property type="evidence" value="ECO:0007669"/>
    <property type="project" value="EnsemblFungi"/>
</dbReference>
<dbReference type="GO" id="GO:0140469">
    <property type="term" value="P:GCN2-mediated signaling"/>
    <property type="evidence" value="ECO:0007669"/>
    <property type="project" value="EnsemblFungi"/>
</dbReference>
<keyword evidence="18" id="KW-1185">Reference proteome</keyword>
<evidence type="ECO:0000256" key="3">
    <source>
        <dbReference type="ARBA" id="ARBA00022679"/>
    </source>
</evidence>
<dbReference type="EMBL" id="KE651166">
    <property type="protein sequence ID" value="EEB05173.1"/>
    <property type="molecule type" value="Genomic_DNA"/>
</dbReference>
<feature type="binding site" evidence="11">
    <location>
        <position position="586"/>
    </location>
    <ligand>
        <name>ATP</name>
        <dbReference type="ChEBI" id="CHEBI:30616"/>
    </ligand>
</feature>
<dbReference type="eggNOG" id="KOG1936">
    <property type="taxonomic scope" value="Eukaryota"/>
</dbReference>
<evidence type="ECO:0000259" key="15">
    <source>
        <dbReference type="PROSITE" id="PS50908"/>
    </source>
</evidence>
<dbReference type="PANTHER" id="PTHR11042">
    <property type="entry name" value="EUKARYOTIC TRANSLATION INITIATION FACTOR 2-ALPHA KINASE EIF2-ALPHA KINASE -RELATED"/>
    <property type="match status" value="1"/>
</dbReference>
<dbReference type="CDD" id="cd23823">
    <property type="entry name" value="RWD_GCN2"/>
    <property type="match status" value="1"/>
</dbReference>
<dbReference type="PROSITE" id="PS50908">
    <property type="entry name" value="RWD"/>
    <property type="match status" value="1"/>
</dbReference>
<dbReference type="PROSITE" id="PS00107">
    <property type="entry name" value="PROTEIN_KINASE_ATP"/>
    <property type="match status" value="1"/>
</dbReference>
<organism evidence="16 18">
    <name type="scientific">Schizosaccharomyces japonicus (strain yFS275 / FY16936)</name>
    <name type="common">Fission yeast</name>
    <dbReference type="NCBI Taxonomy" id="402676"/>
    <lineage>
        <taxon>Eukaryota</taxon>
        <taxon>Fungi</taxon>
        <taxon>Dikarya</taxon>
        <taxon>Ascomycota</taxon>
        <taxon>Taphrinomycotina</taxon>
        <taxon>Schizosaccharomycetes</taxon>
        <taxon>Schizosaccharomycetales</taxon>
        <taxon>Schizosaccharomycetaceae</taxon>
        <taxon>Schizosaccharomyces</taxon>
    </lineage>
</organism>
<dbReference type="eggNOG" id="KOG1035">
    <property type="taxonomic scope" value="Eukaryota"/>
</dbReference>
<dbReference type="PROSITE" id="PS00108">
    <property type="entry name" value="PROTEIN_KINASE_ST"/>
    <property type="match status" value="1"/>
</dbReference>
<dbReference type="Gene3D" id="1.10.510.10">
    <property type="entry name" value="Transferase(Phosphotransferase) domain 1"/>
    <property type="match status" value="2"/>
</dbReference>
<dbReference type="SMART" id="SM00591">
    <property type="entry name" value="RWD"/>
    <property type="match status" value="1"/>
</dbReference>